<dbReference type="Gene3D" id="1.10.630.10">
    <property type="entry name" value="Cytochrome P450"/>
    <property type="match status" value="1"/>
</dbReference>
<protein>
    <recommendedName>
        <fullName evidence="10">Cytochrome P450</fullName>
    </recommendedName>
</protein>
<evidence type="ECO:0000256" key="3">
    <source>
        <dbReference type="ARBA" id="ARBA00022617"/>
    </source>
</evidence>
<evidence type="ECO:0008006" key="10">
    <source>
        <dbReference type="Google" id="ProtNLM"/>
    </source>
</evidence>
<dbReference type="EnsemblMetazoa" id="MESCA008795-RA">
    <property type="protein sequence ID" value="MESCA008795-PA"/>
    <property type="gene ID" value="MESCA008795"/>
</dbReference>
<evidence type="ECO:0000256" key="1">
    <source>
        <dbReference type="ARBA" id="ARBA00001971"/>
    </source>
</evidence>
<dbReference type="AlphaFoldDB" id="T1GY73"/>
<dbReference type="GO" id="GO:0004497">
    <property type="term" value="F:monooxygenase activity"/>
    <property type="evidence" value="ECO:0007669"/>
    <property type="project" value="UniProtKB-KW"/>
</dbReference>
<dbReference type="InterPro" id="IPR050196">
    <property type="entry name" value="Cytochrome_P450_Monoox"/>
</dbReference>
<evidence type="ECO:0000256" key="4">
    <source>
        <dbReference type="ARBA" id="ARBA00022723"/>
    </source>
</evidence>
<dbReference type="Pfam" id="PF00067">
    <property type="entry name" value="p450"/>
    <property type="match status" value="1"/>
</dbReference>
<name>T1GY73_MEGSC</name>
<keyword evidence="3" id="KW-0349">Heme</keyword>
<dbReference type="EMBL" id="CAQQ02158779">
    <property type="status" value="NOT_ANNOTATED_CDS"/>
    <property type="molecule type" value="Genomic_DNA"/>
</dbReference>
<sequence>MPLIDTLLRSQIEGKPFTNQEIEDQVNTFLFAGHDTTSHTFSFFLYNVAKYRKVQERIFKEIIEVFGKCPENSELTIMKMNELKYMEAVIKESMRMFATTPFIESKLLANTVSRPS</sequence>
<dbReference type="InterPro" id="IPR002401">
    <property type="entry name" value="Cyt_P450_E_grp-I"/>
</dbReference>
<dbReference type="GO" id="GO:0005506">
    <property type="term" value="F:iron ion binding"/>
    <property type="evidence" value="ECO:0007669"/>
    <property type="project" value="InterPro"/>
</dbReference>
<dbReference type="PANTHER" id="PTHR24291">
    <property type="entry name" value="CYTOCHROME P450 FAMILY 4"/>
    <property type="match status" value="1"/>
</dbReference>
<keyword evidence="7" id="KW-0503">Monooxygenase</keyword>
<evidence type="ECO:0000313" key="8">
    <source>
        <dbReference type="EnsemblMetazoa" id="MESCA008795-PA"/>
    </source>
</evidence>
<accession>T1GY73</accession>
<comment type="similarity">
    <text evidence="2">Belongs to the cytochrome P450 family.</text>
</comment>
<dbReference type="STRING" id="36166.T1GY73"/>
<keyword evidence="5" id="KW-0560">Oxidoreductase</keyword>
<dbReference type="GO" id="GO:0020037">
    <property type="term" value="F:heme binding"/>
    <property type="evidence" value="ECO:0007669"/>
    <property type="project" value="InterPro"/>
</dbReference>
<dbReference type="GO" id="GO:0016705">
    <property type="term" value="F:oxidoreductase activity, acting on paired donors, with incorporation or reduction of molecular oxygen"/>
    <property type="evidence" value="ECO:0007669"/>
    <property type="project" value="InterPro"/>
</dbReference>
<keyword evidence="4" id="KW-0479">Metal-binding</keyword>
<proteinExistence type="inferred from homology"/>
<keyword evidence="6" id="KW-0408">Iron</keyword>
<dbReference type="PRINTS" id="PR00463">
    <property type="entry name" value="EP450I"/>
</dbReference>
<evidence type="ECO:0000313" key="9">
    <source>
        <dbReference type="Proteomes" id="UP000015102"/>
    </source>
</evidence>
<dbReference type="InterPro" id="IPR001128">
    <property type="entry name" value="Cyt_P450"/>
</dbReference>
<evidence type="ECO:0000256" key="7">
    <source>
        <dbReference type="ARBA" id="ARBA00023033"/>
    </source>
</evidence>
<dbReference type="OMA" id="ANVAMKH"/>
<reference evidence="9" key="1">
    <citation type="submission" date="2013-02" db="EMBL/GenBank/DDBJ databases">
        <authorList>
            <person name="Hughes D."/>
        </authorList>
    </citation>
    <scope>NUCLEOTIDE SEQUENCE</scope>
    <source>
        <strain>Durham</strain>
        <strain evidence="9">NC isolate 2 -- Noor lab</strain>
    </source>
</reference>
<comment type="cofactor">
    <cofactor evidence="1">
        <name>heme</name>
        <dbReference type="ChEBI" id="CHEBI:30413"/>
    </cofactor>
</comment>
<evidence type="ECO:0000256" key="5">
    <source>
        <dbReference type="ARBA" id="ARBA00023002"/>
    </source>
</evidence>
<evidence type="ECO:0000256" key="2">
    <source>
        <dbReference type="ARBA" id="ARBA00010617"/>
    </source>
</evidence>
<dbReference type="SUPFAM" id="SSF48264">
    <property type="entry name" value="Cytochrome P450"/>
    <property type="match status" value="1"/>
</dbReference>
<reference evidence="8" key="2">
    <citation type="submission" date="2015-06" db="UniProtKB">
        <authorList>
            <consortium name="EnsemblMetazoa"/>
        </authorList>
    </citation>
    <scope>IDENTIFICATION</scope>
</reference>
<dbReference type="EMBL" id="CAQQ02158780">
    <property type="status" value="NOT_ANNOTATED_CDS"/>
    <property type="molecule type" value="Genomic_DNA"/>
</dbReference>
<dbReference type="PANTHER" id="PTHR24291:SF187">
    <property type="entry name" value="CYTOCHROME P450 4AE1-RELATED"/>
    <property type="match status" value="1"/>
</dbReference>
<dbReference type="HOGENOM" id="CLU_2099666_0_0_1"/>
<dbReference type="Proteomes" id="UP000015102">
    <property type="component" value="Unassembled WGS sequence"/>
</dbReference>
<evidence type="ECO:0000256" key="6">
    <source>
        <dbReference type="ARBA" id="ARBA00023004"/>
    </source>
</evidence>
<dbReference type="InterPro" id="IPR036396">
    <property type="entry name" value="Cyt_P450_sf"/>
</dbReference>
<organism evidence="8 9">
    <name type="scientific">Megaselia scalaris</name>
    <name type="common">Humpbacked fly</name>
    <name type="synonym">Phora scalaris</name>
    <dbReference type="NCBI Taxonomy" id="36166"/>
    <lineage>
        <taxon>Eukaryota</taxon>
        <taxon>Metazoa</taxon>
        <taxon>Ecdysozoa</taxon>
        <taxon>Arthropoda</taxon>
        <taxon>Hexapoda</taxon>
        <taxon>Insecta</taxon>
        <taxon>Pterygota</taxon>
        <taxon>Neoptera</taxon>
        <taxon>Endopterygota</taxon>
        <taxon>Diptera</taxon>
        <taxon>Brachycera</taxon>
        <taxon>Muscomorpha</taxon>
        <taxon>Platypezoidea</taxon>
        <taxon>Phoridae</taxon>
        <taxon>Megaseliini</taxon>
        <taxon>Megaselia</taxon>
    </lineage>
</organism>
<keyword evidence="9" id="KW-1185">Reference proteome</keyword>